<evidence type="ECO:0000313" key="6">
    <source>
        <dbReference type="EMBL" id="UWX05020.1"/>
    </source>
</evidence>
<evidence type="ECO:0000256" key="1">
    <source>
        <dbReference type="ARBA" id="ARBA00009186"/>
    </source>
</evidence>
<proteinExistence type="inferred from homology"/>
<accession>A0ABY5XZ21</accession>
<feature type="transmembrane region" description="Helical" evidence="3">
    <location>
        <begin position="359"/>
        <end position="383"/>
    </location>
</feature>
<evidence type="ECO:0000259" key="4">
    <source>
        <dbReference type="Pfam" id="PF01578"/>
    </source>
</evidence>
<feature type="transmembrane region" description="Helical" evidence="3">
    <location>
        <begin position="286"/>
        <end position="305"/>
    </location>
</feature>
<comment type="similarity">
    <text evidence="1">Belongs to the CcmF/CycK/Ccl1/NrfE/CcsA family.</text>
</comment>
<dbReference type="PRINTS" id="PR01410">
    <property type="entry name" value="CCBIOGENESIS"/>
</dbReference>
<dbReference type="InterPro" id="IPR002541">
    <property type="entry name" value="Cyt_c_assembly"/>
</dbReference>
<feature type="transmembrane region" description="Helical" evidence="3">
    <location>
        <begin position="221"/>
        <end position="242"/>
    </location>
</feature>
<feature type="transmembrane region" description="Helical" evidence="3">
    <location>
        <begin position="431"/>
        <end position="452"/>
    </location>
</feature>
<feature type="transmembrane region" description="Helical" evidence="3">
    <location>
        <begin position="458"/>
        <end position="476"/>
    </location>
</feature>
<gene>
    <name evidence="6" type="primary">ccsA</name>
    <name evidence="6" type="ORF">JBF11_05920</name>
</gene>
<feature type="transmembrane region" description="Helical" evidence="3">
    <location>
        <begin position="83"/>
        <end position="106"/>
    </location>
</feature>
<feature type="transmembrane region" description="Helical" evidence="3">
    <location>
        <begin position="317"/>
        <end position="338"/>
    </location>
</feature>
<sequence length="649" mass="72347">MTQFAHILMLLSLVLATLGTLFCIFGLGRNKMTASSLKLLENANLAVTLFYCLASAILFFGFWSYDFSIKYVHDYSDLSLPLFYRLTAFWGGQAGSLLFWALSLVLCGAYFQSTESYTKLSLETKIWYLLFYFSILAFFGVLLTTYNNPFEILSPAPVNGRGLNPLLQNPGMIFHPPLLLLGYGGFTIPACLALAQALSLQGGTQYNISKTETAWHVCTKPLILVAWLLLTAGIILGAWWAYMELGWGGYWAWDPVENASTIPWFFATAALHFGFIEQYRNKAHRFHTLFMALTCISAFFATWLVRGNVVESVHAFGSGGVGPLLLCFVIGTSIVAFLTVLTMPKKGEPFNGLETKEGFLLSTSIVLITISLIIGLATLWPVISKLWSDNPVGLQASFYNGVILPLLTVVIALLTVCPWLSWKQGLNHAKYFLAVLLIFIAFMGIFWTFFAVKDPTPLIAASFSVACMASWALYFMVLKHPLQKLSPVLVHMSLAVISLGVAFSGPYKVEQEVALERGQEIQIDTFTVKLLEIYEGRERTGRYDFLEAELLVTRNGKETGIAQAQRRIYASFPQNAYAEASTIFSLGKEFYATFLGLDEKTRAVMRLSVHPLVNWLWIGGTIMSLAPFISVYANRKRRKSTQENPPENS</sequence>
<feature type="transmembrane region" description="Helical" evidence="3">
    <location>
        <begin position="403"/>
        <end position="422"/>
    </location>
</feature>
<dbReference type="PANTHER" id="PTHR43653:SF1">
    <property type="entry name" value="CYTOCHROME C-TYPE BIOGENESIS PROTEIN CCMF"/>
    <property type="match status" value="1"/>
</dbReference>
<keyword evidence="7" id="KW-1185">Reference proteome</keyword>
<keyword evidence="3" id="KW-0812">Transmembrane</keyword>
<keyword evidence="2" id="KW-0201">Cytochrome c-type biogenesis</keyword>
<feature type="transmembrane region" description="Helical" evidence="3">
    <location>
        <begin position="488"/>
        <end position="507"/>
    </location>
</feature>
<feature type="transmembrane region" description="Helical" evidence="3">
    <location>
        <begin position="615"/>
        <end position="633"/>
    </location>
</feature>
<feature type="domain" description="Cytochrome c-type biogenesis protein CcmF C-terminal" evidence="5">
    <location>
        <begin position="325"/>
        <end position="631"/>
    </location>
</feature>
<feature type="transmembrane region" description="Helical" evidence="3">
    <location>
        <begin position="178"/>
        <end position="200"/>
    </location>
</feature>
<dbReference type="RefSeq" id="WP_334314578.1">
    <property type="nucleotide sequence ID" value="NZ_CP065938.1"/>
</dbReference>
<keyword evidence="3" id="KW-0472">Membrane</keyword>
<name>A0ABY5XZ21_9BACT</name>
<feature type="transmembrane region" description="Helical" evidence="3">
    <location>
        <begin position="39"/>
        <end position="63"/>
    </location>
</feature>
<reference evidence="6" key="1">
    <citation type="submission" date="2020-12" db="EMBL/GenBank/DDBJ databases">
        <title>Taurinivorans muris gen. nov., sp. nov., fundamental and realized metabolic niche of a ubiquitous sulfidogenic bacterium in the murine intestine.</title>
        <authorList>
            <person name="Ye H."/>
            <person name="Hanson B.T."/>
            <person name="Loy A."/>
        </authorList>
    </citation>
    <scope>NUCLEOTIDE SEQUENCE</scope>
    <source>
        <strain evidence="6">LT0009</strain>
    </source>
</reference>
<dbReference type="EMBL" id="CP065938">
    <property type="protein sequence ID" value="UWX05020.1"/>
    <property type="molecule type" value="Genomic_DNA"/>
</dbReference>
<dbReference type="InterPro" id="IPR003567">
    <property type="entry name" value="Cyt_c_biogenesis"/>
</dbReference>
<evidence type="ECO:0000256" key="2">
    <source>
        <dbReference type="ARBA" id="ARBA00022748"/>
    </source>
</evidence>
<feature type="transmembrane region" description="Helical" evidence="3">
    <location>
        <begin position="262"/>
        <end position="279"/>
    </location>
</feature>
<dbReference type="Pfam" id="PF16327">
    <property type="entry name" value="CcmF_C"/>
    <property type="match status" value="1"/>
</dbReference>
<feature type="transmembrane region" description="Helical" evidence="3">
    <location>
        <begin position="126"/>
        <end position="146"/>
    </location>
</feature>
<evidence type="ECO:0000313" key="7">
    <source>
        <dbReference type="Proteomes" id="UP001058120"/>
    </source>
</evidence>
<dbReference type="Proteomes" id="UP001058120">
    <property type="component" value="Chromosome"/>
</dbReference>
<feature type="transmembrane region" description="Helical" evidence="3">
    <location>
        <begin position="6"/>
        <end position="27"/>
    </location>
</feature>
<dbReference type="InterPro" id="IPR032523">
    <property type="entry name" value="CcmF_C"/>
</dbReference>
<evidence type="ECO:0000256" key="3">
    <source>
        <dbReference type="SAM" id="Phobius"/>
    </source>
</evidence>
<organism evidence="6 7">
    <name type="scientific">Taurinivorans muris</name>
    <dbReference type="NCBI Taxonomy" id="2787751"/>
    <lineage>
        <taxon>Bacteria</taxon>
        <taxon>Pseudomonadati</taxon>
        <taxon>Thermodesulfobacteriota</taxon>
        <taxon>Desulfovibrionia</taxon>
        <taxon>Desulfovibrionales</taxon>
        <taxon>Desulfovibrionaceae</taxon>
        <taxon>Taurinivorans</taxon>
    </lineage>
</organism>
<dbReference type="PANTHER" id="PTHR43653">
    <property type="entry name" value="CYTOCHROME C ASSEMBLY PROTEIN-RELATED"/>
    <property type="match status" value="1"/>
</dbReference>
<dbReference type="Pfam" id="PF01578">
    <property type="entry name" value="Cytochrom_C_asm"/>
    <property type="match status" value="1"/>
</dbReference>
<evidence type="ECO:0000259" key="5">
    <source>
        <dbReference type="Pfam" id="PF16327"/>
    </source>
</evidence>
<feature type="domain" description="Cytochrome c assembly protein" evidence="4">
    <location>
        <begin position="90"/>
        <end position="304"/>
    </location>
</feature>
<keyword evidence="3" id="KW-1133">Transmembrane helix</keyword>
<protein>
    <submittedName>
        <fullName evidence="6">Cytochrome c biogenesis protein CcsA</fullName>
    </submittedName>
</protein>